<evidence type="ECO:0000313" key="1">
    <source>
        <dbReference type="EMBL" id="CAH6262735.1"/>
    </source>
</evidence>
<organism evidence="1 2">
    <name type="scientific">Enterobacter agglomerans</name>
    <name type="common">Erwinia herbicola</name>
    <name type="synonym">Pantoea agglomerans</name>
    <dbReference type="NCBI Taxonomy" id="549"/>
    <lineage>
        <taxon>Bacteria</taxon>
        <taxon>Pseudomonadati</taxon>
        <taxon>Pseudomonadota</taxon>
        <taxon>Gammaproteobacteria</taxon>
        <taxon>Enterobacterales</taxon>
        <taxon>Erwiniaceae</taxon>
        <taxon>Pantoea</taxon>
        <taxon>Pantoea agglomerans group</taxon>
    </lineage>
</organism>
<name>A0AAN2K5C9_ENTAG</name>
<sequence length="77" mass="8948">MFAKLRTAKYMKTQDSPNEAVIEFTGNVQHMARVHHYGLRDRPSRKGKELKYDTRPLLGLSKNDVIIIEVMLINHLL</sequence>
<reference evidence="1" key="1">
    <citation type="submission" date="2022-05" db="EMBL/GenBank/DDBJ databases">
        <authorList>
            <person name="Pothier F. J."/>
        </authorList>
    </citation>
    <scope>NUCLEOTIDE SEQUENCE</scope>
    <source>
        <strain evidence="1">DAPP-PG734</strain>
    </source>
</reference>
<dbReference type="NCBIfam" id="TIGR01635">
    <property type="entry name" value="tail_comp_S"/>
    <property type="match status" value="1"/>
</dbReference>
<dbReference type="Proteomes" id="UP001158961">
    <property type="component" value="Chromosome"/>
</dbReference>
<dbReference type="EMBL" id="OW970315">
    <property type="protein sequence ID" value="CAH6262735.1"/>
    <property type="molecule type" value="Genomic_DNA"/>
</dbReference>
<gene>
    <name evidence="1" type="ORF">DAPPPG734_08570</name>
</gene>
<protein>
    <recommendedName>
        <fullName evidence="3">Phage virion morphogenesis protein</fullName>
    </recommendedName>
</protein>
<accession>A0AAN2K5C9</accession>
<evidence type="ECO:0008006" key="3">
    <source>
        <dbReference type="Google" id="ProtNLM"/>
    </source>
</evidence>
<dbReference type="InterPro" id="IPR006522">
    <property type="entry name" value="Phage_virion_morphogenesis"/>
</dbReference>
<dbReference type="Pfam" id="PF05069">
    <property type="entry name" value="Phage_tail_S"/>
    <property type="match status" value="1"/>
</dbReference>
<evidence type="ECO:0000313" key="2">
    <source>
        <dbReference type="Proteomes" id="UP001158961"/>
    </source>
</evidence>
<proteinExistence type="predicted"/>
<dbReference type="AlphaFoldDB" id="A0AAN2K5C9"/>